<dbReference type="Proteomes" id="UP000501690">
    <property type="component" value="Linkage Group LG10"/>
</dbReference>
<evidence type="ECO:0000313" key="2">
    <source>
        <dbReference type="Proteomes" id="UP000501690"/>
    </source>
</evidence>
<dbReference type="AlphaFoldDB" id="A0A4D6NDU0"/>
<dbReference type="EMBL" id="CP039354">
    <property type="protein sequence ID" value="QCE11041.1"/>
    <property type="molecule type" value="Genomic_DNA"/>
</dbReference>
<proteinExistence type="predicted"/>
<reference evidence="1 2" key="1">
    <citation type="submission" date="2019-04" db="EMBL/GenBank/DDBJ databases">
        <title>An improved genome assembly and genetic linkage map for asparagus bean, Vigna unguiculata ssp. sesquipedialis.</title>
        <authorList>
            <person name="Xia Q."/>
            <person name="Zhang R."/>
            <person name="Dong Y."/>
        </authorList>
    </citation>
    <scope>NUCLEOTIDE SEQUENCE [LARGE SCALE GENOMIC DNA]</scope>
    <source>
        <tissue evidence="1">Leaf</tissue>
    </source>
</reference>
<evidence type="ECO:0000313" key="1">
    <source>
        <dbReference type="EMBL" id="QCE11041.1"/>
    </source>
</evidence>
<sequence length="90" mass="9934">MSLALPLSRAQLKGYVLSSTQGTPASRPLRNPERLVDHANNTSKNQLCCIKIAWRYSHRARCNRPPKRLSGDTYRQAPCALDASNLAGVT</sequence>
<name>A0A4D6NDU0_VIGUN</name>
<protein>
    <submittedName>
        <fullName evidence="1">Uncharacterized protein</fullName>
    </submittedName>
</protein>
<gene>
    <name evidence="1" type="ORF">DEO72_LG10g2274</name>
</gene>
<keyword evidence="2" id="KW-1185">Reference proteome</keyword>
<organism evidence="1 2">
    <name type="scientific">Vigna unguiculata</name>
    <name type="common">Cowpea</name>
    <dbReference type="NCBI Taxonomy" id="3917"/>
    <lineage>
        <taxon>Eukaryota</taxon>
        <taxon>Viridiplantae</taxon>
        <taxon>Streptophyta</taxon>
        <taxon>Embryophyta</taxon>
        <taxon>Tracheophyta</taxon>
        <taxon>Spermatophyta</taxon>
        <taxon>Magnoliopsida</taxon>
        <taxon>eudicotyledons</taxon>
        <taxon>Gunneridae</taxon>
        <taxon>Pentapetalae</taxon>
        <taxon>rosids</taxon>
        <taxon>fabids</taxon>
        <taxon>Fabales</taxon>
        <taxon>Fabaceae</taxon>
        <taxon>Papilionoideae</taxon>
        <taxon>50 kb inversion clade</taxon>
        <taxon>NPAAA clade</taxon>
        <taxon>indigoferoid/millettioid clade</taxon>
        <taxon>Phaseoleae</taxon>
        <taxon>Vigna</taxon>
    </lineage>
</organism>
<accession>A0A4D6NDU0</accession>